<evidence type="ECO:0000313" key="3">
    <source>
        <dbReference type="RefSeq" id="XP_034118704.1"/>
    </source>
</evidence>
<dbReference type="Proteomes" id="UP000515160">
    <property type="component" value="Chromosome X"/>
</dbReference>
<evidence type="ECO:0000313" key="2">
    <source>
        <dbReference type="Proteomes" id="UP000515160"/>
    </source>
</evidence>
<dbReference type="RefSeq" id="XP_034118704.1">
    <property type="nucleotide sequence ID" value="XM_034262813.2"/>
</dbReference>
<dbReference type="AlphaFoldDB" id="A0A6P8XZ67"/>
<keyword evidence="2" id="KW-1185">Reference proteome</keyword>
<accession>A0A6P8XZ67</accession>
<feature type="region of interest" description="Disordered" evidence="1">
    <location>
        <begin position="208"/>
        <end position="234"/>
    </location>
</feature>
<feature type="compositionally biased region" description="Polar residues" evidence="1">
    <location>
        <begin position="493"/>
        <end position="505"/>
    </location>
</feature>
<gene>
    <name evidence="3" type="primary">LOC117577863</name>
</gene>
<reference evidence="3" key="1">
    <citation type="submission" date="2025-08" db="UniProtKB">
        <authorList>
            <consortium name="RefSeq"/>
        </authorList>
    </citation>
    <scope>IDENTIFICATION</scope>
    <source>
        <strain evidence="3">15112-1751.03</strain>
        <tissue evidence="3">Whole Adult</tissue>
    </source>
</reference>
<sequence>MPTKKHQAKLGWRDISNENANIEQNPIEEDSYNGSQLRSRRGTVPLIEFLGPNLLEFNANDNSAEVDVKRILSRGQKEPTRQVSFKPTDADFPTVGSMPNRKIKPQTKVAVDVGVATGASIGTGAVFDPRFDDGFPTLGSMQGKPQSKVANDAKRIAVKVDNIASGVQPEVAAETAPAATVAVVTPRATQSAIVQQIREQMAPAKPFQNRKTYNNHPGAGSMERQPSNTTLPRHGVNAQFNASFRRIPQAQIRPPAPASMVMNRSSPLLHATPRPSSLPVQRSALSLPVQRPPHSLYMNRPPAPIQTYSTHRLSVQRSHPSLPLQRPPPAIDARRTPAGLPMNRTSSQPPRGHLLPTPSSSYVAPPPRASRPIVHHVPDFVVGAPRVTSNSFVGPRPAFNENAFFVRNQPQFKTSLNCHAAEFRPSYMMVNEPMPEPPIEPRGRKKSMTERRRRQRFYRTLKPNVMFGIGEVPPDLPQMMPRPIHLPAEVSQGCFSSTGPRSSFNPAYGSNFPRGQA</sequence>
<feature type="region of interest" description="Disordered" evidence="1">
    <location>
        <begin position="1"/>
        <end position="36"/>
    </location>
</feature>
<proteinExistence type="predicted"/>
<feature type="region of interest" description="Disordered" evidence="1">
    <location>
        <begin position="491"/>
        <end position="517"/>
    </location>
</feature>
<name>A0A6P8XZ67_DROAB</name>
<dbReference type="GeneID" id="117577863"/>
<protein>
    <submittedName>
        <fullName evidence="3">Son of sevenless homolog</fullName>
    </submittedName>
</protein>
<evidence type="ECO:0000256" key="1">
    <source>
        <dbReference type="SAM" id="MobiDB-lite"/>
    </source>
</evidence>
<organism evidence="2 3">
    <name type="scientific">Drosophila albomicans</name>
    <name type="common">Fruit fly</name>
    <dbReference type="NCBI Taxonomy" id="7291"/>
    <lineage>
        <taxon>Eukaryota</taxon>
        <taxon>Metazoa</taxon>
        <taxon>Ecdysozoa</taxon>
        <taxon>Arthropoda</taxon>
        <taxon>Hexapoda</taxon>
        <taxon>Insecta</taxon>
        <taxon>Pterygota</taxon>
        <taxon>Neoptera</taxon>
        <taxon>Endopterygota</taxon>
        <taxon>Diptera</taxon>
        <taxon>Brachycera</taxon>
        <taxon>Muscomorpha</taxon>
        <taxon>Ephydroidea</taxon>
        <taxon>Drosophilidae</taxon>
        <taxon>Drosophila</taxon>
    </lineage>
</organism>
<feature type="region of interest" description="Disordered" evidence="1">
    <location>
        <begin position="317"/>
        <end position="353"/>
    </location>
</feature>